<dbReference type="EMBL" id="BARW01013137">
    <property type="protein sequence ID" value="GAI76558.1"/>
    <property type="molecule type" value="Genomic_DNA"/>
</dbReference>
<proteinExistence type="predicted"/>
<protein>
    <submittedName>
        <fullName evidence="1">Uncharacterized protein</fullName>
    </submittedName>
</protein>
<feature type="non-terminal residue" evidence="1">
    <location>
        <position position="1"/>
    </location>
</feature>
<gene>
    <name evidence="1" type="ORF">S12H4_24286</name>
</gene>
<accession>X1R7P4</accession>
<reference evidence="1" key="1">
    <citation type="journal article" date="2014" name="Front. Microbiol.">
        <title>High frequency of phylogenetically diverse reductive dehalogenase-homologous genes in deep subseafloor sedimentary metagenomes.</title>
        <authorList>
            <person name="Kawai M."/>
            <person name="Futagami T."/>
            <person name="Toyoda A."/>
            <person name="Takaki Y."/>
            <person name="Nishi S."/>
            <person name="Hori S."/>
            <person name="Arai W."/>
            <person name="Tsubouchi T."/>
            <person name="Morono Y."/>
            <person name="Uchiyama I."/>
            <person name="Ito T."/>
            <person name="Fujiyama A."/>
            <person name="Inagaki F."/>
            <person name="Takami H."/>
        </authorList>
    </citation>
    <scope>NUCLEOTIDE SEQUENCE</scope>
    <source>
        <strain evidence="1">Expedition CK06-06</strain>
    </source>
</reference>
<comment type="caution">
    <text evidence="1">The sequence shown here is derived from an EMBL/GenBank/DDBJ whole genome shotgun (WGS) entry which is preliminary data.</text>
</comment>
<evidence type="ECO:0000313" key="1">
    <source>
        <dbReference type="EMBL" id="GAI76558.1"/>
    </source>
</evidence>
<dbReference type="AlphaFoldDB" id="X1R7P4"/>
<organism evidence="1">
    <name type="scientific">marine sediment metagenome</name>
    <dbReference type="NCBI Taxonomy" id="412755"/>
    <lineage>
        <taxon>unclassified sequences</taxon>
        <taxon>metagenomes</taxon>
        <taxon>ecological metagenomes</taxon>
    </lineage>
</organism>
<sequence length="108" mass="12506">GKMDVKGAAKIPLFLDSMWRGGGPHYLNGTSIDPAADYNGQWYGVQHEMKHFCIDRHNKTINGVFFDLATQKIPLKHLWKLKWHRTFDTKGYPANGGVWPDWMRSFEE</sequence>
<name>X1R7P4_9ZZZZ</name>